<keyword evidence="3" id="KW-1003">Cell membrane</keyword>
<keyword evidence="10" id="KW-0807">Transducer</keyword>
<keyword evidence="4 11" id="KW-0812">Transmembrane</keyword>
<dbReference type="OrthoDB" id="5823771at2759"/>
<dbReference type="EMBL" id="UXUI01001322">
    <property type="protein sequence ID" value="VDD85420.1"/>
    <property type="molecule type" value="Genomic_DNA"/>
</dbReference>
<protein>
    <submittedName>
        <fullName evidence="15">G_PROTEIN_RECEP_F3_4 domain-containing protein</fullName>
    </submittedName>
</protein>
<keyword evidence="14" id="KW-1185">Reference proteome</keyword>
<dbReference type="Pfam" id="PF00003">
    <property type="entry name" value="7tm_3"/>
    <property type="match status" value="1"/>
</dbReference>
<evidence type="ECO:0000256" key="10">
    <source>
        <dbReference type="ARBA" id="ARBA00023224"/>
    </source>
</evidence>
<evidence type="ECO:0000256" key="2">
    <source>
        <dbReference type="ARBA" id="ARBA00007242"/>
    </source>
</evidence>
<dbReference type="InterPro" id="IPR043458">
    <property type="entry name" value="GPR158/179"/>
</dbReference>
<feature type="transmembrane region" description="Helical" evidence="11">
    <location>
        <begin position="122"/>
        <end position="144"/>
    </location>
</feature>
<dbReference type="AlphaFoldDB" id="A0A0N4UTZ8"/>
<keyword evidence="6" id="KW-0297">G-protein coupled receptor</keyword>
<evidence type="ECO:0000256" key="8">
    <source>
        <dbReference type="ARBA" id="ARBA00023170"/>
    </source>
</evidence>
<evidence type="ECO:0000256" key="9">
    <source>
        <dbReference type="ARBA" id="ARBA00023180"/>
    </source>
</evidence>
<organism evidence="15">
    <name type="scientific">Enterobius vermicularis</name>
    <name type="common">Human pinworm</name>
    <dbReference type="NCBI Taxonomy" id="51028"/>
    <lineage>
        <taxon>Eukaryota</taxon>
        <taxon>Metazoa</taxon>
        <taxon>Ecdysozoa</taxon>
        <taxon>Nematoda</taxon>
        <taxon>Chromadorea</taxon>
        <taxon>Rhabditida</taxon>
        <taxon>Spirurina</taxon>
        <taxon>Oxyuridomorpha</taxon>
        <taxon>Oxyuroidea</taxon>
        <taxon>Oxyuridae</taxon>
        <taxon>Enterobius</taxon>
    </lineage>
</organism>
<feature type="transmembrane region" description="Helical" evidence="11">
    <location>
        <begin position="61"/>
        <end position="79"/>
    </location>
</feature>
<keyword evidence="9" id="KW-0325">Glycoprotein</keyword>
<keyword evidence="7 11" id="KW-0472">Membrane</keyword>
<evidence type="ECO:0000313" key="14">
    <source>
        <dbReference type="Proteomes" id="UP000274131"/>
    </source>
</evidence>
<accession>A0A0N4UTZ8</accession>
<feature type="transmembrane region" description="Helical" evidence="11">
    <location>
        <begin position="20"/>
        <end position="41"/>
    </location>
</feature>
<dbReference type="GO" id="GO:0005886">
    <property type="term" value="C:plasma membrane"/>
    <property type="evidence" value="ECO:0007669"/>
    <property type="project" value="UniProtKB-SubCell"/>
</dbReference>
<name>A0A0N4UTZ8_ENTVE</name>
<evidence type="ECO:0000313" key="15">
    <source>
        <dbReference type="WBParaSite" id="EVEC_0000083501-mRNA-1"/>
    </source>
</evidence>
<evidence type="ECO:0000256" key="11">
    <source>
        <dbReference type="SAM" id="Phobius"/>
    </source>
</evidence>
<feature type="domain" description="G-protein coupled receptors family 3 profile" evidence="12">
    <location>
        <begin position="11"/>
        <end position="146"/>
    </location>
</feature>
<keyword evidence="5 11" id="KW-1133">Transmembrane helix</keyword>
<proteinExistence type="inferred from homology"/>
<evidence type="ECO:0000313" key="13">
    <source>
        <dbReference type="EMBL" id="VDD85420.1"/>
    </source>
</evidence>
<evidence type="ECO:0000256" key="7">
    <source>
        <dbReference type="ARBA" id="ARBA00023136"/>
    </source>
</evidence>
<keyword evidence="8" id="KW-0675">Receptor</keyword>
<evidence type="ECO:0000259" key="12">
    <source>
        <dbReference type="Pfam" id="PF00003"/>
    </source>
</evidence>
<reference evidence="13 14" key="2">
    <citation type="submission" date="2018-10" db="EMBL/GenBank/DDBJ databases">
        <authorList>
            <consortium name="Pathogen Informatics"/>
        </authorList>
    </citation>
    <scope>NUCLEOTIDE SEQUENCE [LARGE SCALE GENOMIC DNA]</scope>
</reference>
<dbReference type="Proteomes" id="UP000274131">
    <property type="component" value="Unassembled WGS sequence"/>
</dbReference>
<dbReference type="STRING" id="51028.A0A0N4UTZ8"/>
<evidence type="ECO:0000256" key="5">
    <source>
        <dbReference type="ARBA" id="ARBA00022989"/>
    </source>
</evidence>
<comment type="subcellular location">
    <subcellularLocation>
        <location evidence="1">Cell membrane</location>
        <topology evidence="1">Multi-pass membrane protein</topology>
    </subcellularLocation>
</comment>
<feature type="transmembrane region" description="Helical" evidence="11">
    <location>
        <begin position="91"/>
        <end position="110"/>
    </location>
</feature>
<dbReference type="PANTHER" id="PTHR32546:SF26">
    <property type="entry name" value="SMOG, ISOFORM D"/>
    <property type="match status" value="1"/>
</dbReference>
<evidence type="ECO:0000256" key="3">
    <source>
        <dbReference type="ARBA" id="ARBA00022475"/>
    </source>
</evidence>
<evidence type="ECO:0000256" key="4">
    <source>
        <dbReference type="ARBA" id="ARBA00022692"/>
    </source>
</evidence>
<dbReference type="PANTHER" id="PTHR32546">
    <property type="entry name" value="G-PROTEIN COUPLED RECEPTOR 158-RELATED"/>
    <property type="match status" value="1"/>
</dbReference>
<reference evidence="15" key="1">
    <citation type="submission" date="2017-02" db="UniProtKB">
        <authorList>
            <consortium name="WormBaseParasite"/>
        </authorList>
    </citation>
    <scope>IDENTIFICATION</scope>
</reference>
<gene>
    <name evidence="13" type="ORF">EVEC_LOCUS563</name>
</gene>
<sequence length="151" mass="17462">IVQEYRVRKAPHIFVKEENLLKYIAYVLGITITGLTVWTLATQSNEVQNEAWPQCAAQPWSLTWYAFEVLLLMIGLRLCVKGRHCGGTEKWRFLAVFCIEVFITLFINLLRYVIRHTARSDVQMILVFLHLHLTTTPNLIIIFAPKFVAVS</sequence>
<evidence type="ECO:0000256" key="1">
    <source>
        <dbReference type="ARBA" id="ARBA00004651"/>
    </source>
</evidence>
<dbReference type="InterPro" id="IPR017978">
    <property type="entry name" value="GPCR_3_C"/>
</dbReference>
<dbReference type="GO" id="GO:0004930">
    <property type="term" value="F:G protein-coupled receptor activity"/>
    <property type="evidence" value="ECO:0007669"/>
    <property type="project" value="UniProtKB-KW"/>
</dbReference>
<dbReference type="WBParaSite" id="EVEC_0000083501-mRNA-1">
    <property type="protein sequence ID" value="EVEC_0000083501-mRNA-1"/>
    <property type="gene ID" value="EVEC_0000083501"/>
</dbReference>
<evidence type="ECO:0000256" key="6">
    <source>
        <dbReference type="ARBA" id="ARBA00023040"/>
    </source>
</evidence>
<comment type="similarity">
    <text evidence="2">Belongs to the G-protein coupled receptor 3 family.</text>
</comment>